<keyword evidence="9" id="KW-1185">Reference proteome</keyword>
<dbReference type="PANTHER" id="PTHR42810">
    <property type="entry name" value="PURINE PERMEASE C1399.01C-RELATED"/>
    <property type="match status" value="1"/>
</dbReference>
<comment type="subcellular location">
    <subcellularLocation>
        <location evidence="1">Membrane</location>
        <topology evidence="1">Multi-pass membrane protein</topology>
    </subcellularLocation>
</comment>
<feature type="transmembrane region" description="Helical" evidence="7">
    <location>
        <begin position="158"/>
        <end position="178"/>
    </location>
</feature>
<sequence>MADITQAPEPRASPVYILDPHSNRTRDEDVDLSHTTGKLPTWQTIQESIGTRTGWFGDYDYGFLCMPTLPGMRVSKVPPFFGLNDKLPLVLAIIMGFQHALAMIAGVVTPAIIMSGSGKNGLNFPPEMRSQMISTSLITSGLLSLVQITRFRFGKSRYFVGTGLLSVVGTSFIFLPVLQSSVATMYEDGFCKTSIDAAGSTIYESCPEAWGRFLGTCMICSLLPIILSFLPPRVLKKVFPPIVTGVTVMLIGVHLVTSGMA</sequence>
<dbReference type="Pfam" id="PF00860">
    <property type="entry name" value="Xan_ur_permease"/>
    <property type="match status" value="1"/>
</dbReference>
<evidence type="ECO:0000256" key="5">
    <source>
        <dbReference type="ARBA" id="ARBA00022989"/>
    </source>
</evidence>
<feature type="transmembrane region" description="Helical" evidence="7">
    <location>
        <begin position="89"/>
        <end position="113"/>
    </location>
</feature>
<evidence type="ECO:0000256" key="4">
    <source>
        <dbReference type="ARBA" id="ARBA00022692"/>
    </source>
</evidence>
<feature type="transmembrane region" description="Helical" evidence="7">
    <location>
        <begin position="133"/>
        <end position="151"/>
    </location>
</feature>
<keyword evidence="5 7" id="KW-1133">Transmembrane helix</keyword>
<feature type="non-terminal residue" evidence="8">
    <location>
        <position position="261"/>
    </location>
</feature>
<organism evidence="8 9">
    <name type="scientific">Mortierella polycephala</name>
    <dbReference type="NCBI Taxonomy" id="41804"/>
    <lineage>
        <taxon>Eukaryota</taxon>
        <taxon>Fungi</taxon>
        <taxon>Fungi incertae sedis</taxon>
        <taxon>Mucoromycota</taxon>
        <taxon>Mortierellomycotina</taxon>
        <taxon>Mortierellomycetes</taxon>
        <taxon>Mortierellales</taxon>
        <taxon>Mortierellaceae</taxon>
        <taxon>Mortierella</taxon>
    </lineage>
</organism>
<feature type="transmembrane region" description="Helical" evidence="7">
    <location>
        <begin position="209"/>
        <end position="230"/>
    </location>
</feature>
<keyword evidence="3" id="KW-0813">Transport</keyword>
<proteinExistence type="inferred from homology"/>
<evidence type="ECO:0000256" key="6">
    <source>
        <dbReference type="ARBA" id="ARBA00023136"/>
    </source>
</evidence>
<keyword evidence="6 7" id="KW-0472">Membrane</keyword>
<dbReference type="AlphaFoldDB" id="A0A9P6U5V7"/>
<name>A0A9P6U5V7_9FUNG</name>
<dbReference type="GO" id="GO:0042907">
    <property type="term" value="F:xanthine transmembrane transporter activity"/>
    <property type="evidence" value="ECO:0007669"/>
    <property type="project" value="TreeGrafter"/>
</dbReference>
<protein>
    <recommendedName>
        <fullName evidence="10">Purine permease</fullName>
    </recommendedName>
</protein>
<evidence type="ECO:0008006" key="10">
    <source>
        <dbReference type="Google" id="ProtNLM"/>
    </source>
</evidence>
<dbReference type="EMBL" id="JAAAJA010000138">
    <property type="protein sequence ID" value="KAG0261026.1"/>
    <property type="molecule type" value="Genomic_DNA"/>
</dbReference>
<keyword evidence="4 7" id="KW-0812">Transmembrane</keyword>
<evidence type="ECO:0000313" key="9">
    <source>
        <dbReference type="Proteomes" id="UP000726737"/>
    </source>
</evidence>
<comment type="similarity">
    <text evidence="2">Belongs to the nucleobase:cation symporter-2 (NCS2) (TC 2.A.40) family.</text>
</comment>
<comment type="caution">
    <text evidence="8">The sequence shown here is derived from an EMBL/GenBank/DDBJ whole genome shotgun (WGS) entry which is preliminary data.</text>
</comment>
<evidence type="ECO:0000256" key="1">
    <source>
        <dbReference type="ARBA" id="ARBA00004141"/>
    </source>
</evidence>
<reference evidence="8" key="1">
    <citation type="journal article" date="2020" name="Fungal Divers.">
        <title>Resolving the Mortierellaceae phylogeny through synthesis of multi-gene phylogenetics and phylogenomics.</title>
        <authorList>
            <person name="Vandepol N."/>
            <person name="Liber J."/>
            <person name="Desiro A."/>
            <person name="Na H."/>
            <person name="Kennedy M."/>
            <person name="Barry K."/>
            <person name="Grigoriev I.V."/>
            <person name="Miller A.N."/>
            <person name="O'Donnell K."/>
            <person name="Stajich J.E."/>
            <person name="Bonito G."/>
        </authorList>
    </citation>
    <scope>NUCLEOTIDE SEQUENCE</scope>
    <source>
        <strain evidence="8">KOD948</strain>
    </source>
</reference>
<accession>A0A9P6U5V7</accession>
<gene>
    <name evidence="8" type="ORF">BG011_001445</name>
</gene>
<evidence type="ECO:0000256" key="2">
    <source>
        <dbReference type="ARBA" id="ARBA00008821"/>
    </source>
</evidence>
<evidence type="ECO:0000256" key="7">
    <source>
        <dbReference type="SAM" id="Phobius"/>
    </source>
</evidence>
<dbReference type="Proteomes" id="UP000726737">
    <property type="component" value="Unassembled WGS sequence"/>
</dbReference>
<evidence type="ECO:0000256" key="3">
    <source>
        <dbReference type="ARBA" id="ARBA00022448"/>
    </source>
</evidence>
<dbReference type="OrthoDB" id="2418428at2759"/>
<feature type="transmembrane region" description="Helical" evidence="7">
    <location>
        <begin position="242"/>
        <end position="260"/>
    </location>
</feature>
<dbReference type="PANTHER" id="PTHR42810:SF2">
    <property type="entry name" value="PURINE PERMEASE C1399.01C-RELATED"/>
    <property type="match status" value="1"/>
</dbReference>
<dbReference type="InterPro" id="IPR006043">
    <property type="entry name" value="NCS2"/>
</dbReference>
<evidence type="ECO:0000313" key="8">
    <source>
        <dbReference type="EMBL" id="KAG0261026.1"/>
    </source>
</evidence>
<dbReference type="GO" id="GO:0005886">
    <property type="term" value="C:plasma membrane"/>
    <property type="evidence" value="ECO:0007669"/>
    <property type="project" value="TreeGrafter"/>
</dbReference>